<proteinExistence type="predicted"/>
<dbReference type="CDD" id="cd15594">
    <property type="entry name" value="PHD2_KMT2C"/>
    <property type="match status" value="1"/>
</dbReference>
<dbReference type="InterPro" id="IPR019787">
    <property type="entry name" value="Znf_PHD-finger"/>
</dbReference>
<evidence type="ECO:0000256" key="6">
    <source>
        <dbReference type="ARBA" id="ARBA00023015"/>
    </source>
</evidence>
<feature type="compositionally biased region" description="Polar residues" evidence="11">
    <location>
        <begin position="2477"/>
        <end position="2498"/>
    </location>
</feature>
<dbReference type="InterPro" id="IPR011011">
    <property type="entry name" value="Znf_FYVE_PHD"/>
</dbReference>
<evidence type="ECO:0000256" key="2">
    <source>
        <dbReference type="ARBA" id="ARBA00022723"/>
    </source>
</evidence>
<evidence type="ECO:0000256" key="8">
    <source>
        <dbReference type="ARBA" id="ARBA00023242"/>
    </source>
</evidence>
<feature type="region of interest" description="Disordered" evidence="11">
    <location>
        <begin position="2867"/>
        <end position="2899"/>
    </location>
</feature>
<name>A0ABV0PB39_9TELE</name>
<accession>A0ABV0PB39</accession>
<dbReference type="SUPFAM" id="SSF47095">
    <property type="entry name" value="HMG-box"/>
    <property type="match status" value="1"/>
</dbReference>
<keyword evidence="3" id="KW-0677">Repeat</keyword>
<organism evidence="13 14">
    <name type="scientific">Goodea atripinnis</name>
    <dbReference type="NCBI Taxonomy" id="208336"/>
    <lineage>
        <taxon>Eukaryota</taxon>
        <taxon>Metazoa</taxon>
        <taxon>Chordata</taxon>
        <taxon>Craniata</taxon>
        <taxon>Vertebrata</taxon>
        <taxon>Euteleostomi</taxon>
        <taxon>Actinopterygii</taxon>
        <taxon>Neopterygii</taxon>
        <taxon>Teleostei</taxon>
        <taxon>Neoteleostei</taxon>
        <taxon>Acanthomorphata</taxon>
        <taxon>Ovalentaria</taxon>
        <taxon>Atherinomorphae</taxon>
        <taxon>Cyprinodontiformes</taxon>
        <taxon>Goodeidae</taxon>
        <taxon>Goodea</taxon>
    </lineage>
</organism>
<evidence type="ECO:0000256" key="3">
    <source>
        <dbReference type="ARBA" id="ARBA00022737"/>
    </source>
</evidence>
<keyword evidence="4 9" id="KW-0863">Zinc-finger</keyword>
<feature type="region of interest" description="Disordered" evidence="11">
    <location>
        <begin position="1250"/>
        <end position="1624"/>
    </location>
</feature>
<dbReference type="Proteomes" id="UP001476798">
    <property type="component" value="Unassembled WGS sequence"/>
</dbReference>
<evidence type="ECO:0000313" key="13">
    <source>
        <dbReference type="EMBL" id="MEQ2180659.1"/>
    </source>
</evidence>
<dbReference type="SMART" id="SM00398">
    <property type="entry name" value="HMG"/>
    <property type="match status" value="1"/>
</dbReference>
<evidence type="ECO:0000256" key="5">
    <source>
        <dbReference type="ARBA" id="ARBA00022833"/>
    </source>
</evidence>
<feature type="compositionally biased region" description="Polar residues" evidence="11">
    <location>
        <begin position="2666"/>
        <end position="2677"/>
    </location>
</feature>
<feature type="compositionally biased region" description="Polar residues" evidence="11">
    <location>
        <begin position="2586"/>
        <end position="2596"/>
    </location>
</feature>
<feature type="compositionally biased region" description="Low complexity" evidence="11">
    <location>
        <begin position="1421"/>
        <end position="1437"/>
    </location>
</feature>
<evidence type="ECO:0000256" key="4">
    <source>
        <dbReference type="ARBA" id="ARBA00022771"/>
    </source>
</evidence>
<feature type="compositionally biased region" description="Low complexity" evidence="11">
    <location>
        <begin position="1101"/>
        <end position="1122"/>
    </location>
</feature>
<dbReference type="Gene3D" id="3.30.40.10">
    <property type="entry name" value="Zinc/RING finger domain, C3HC4 (zinc finger)"/>
    <property type="match status" value="2"/>
</dbReference>
<feature type="region of interest" description="Disordered" evidence="11">
    <location>
        <begin position="1891"/>
        <end position="2006"/>
    </location>
</feature>
<feature type="compositionally biased region" description="Basic and acidic residues" evidence="11">
    <location>
        <begin position="682"/>
        <end position="701"/>
    </location>
</feature>
<feature type="compositionally biased region" description="Pro residues" evidence="11">
    <location>
        <begin position="1301"/>
        <end position="1312"/>
    </location>
</feature>
<feature type="region of interest" description="Disordered" evidence="11">
    <location>
        <begin position="202"/>
        <end position="250"/>
    </location>
</feature>
<dbReference type="Gene3D" id="1.10.30.10">
    <property type="entry name" value="High mobility group box domain"/>
    <property type="match status" value="1"/>
</dbReference>
<feature type="compositionally biased region" description="Low complexity" evidence="11">
    <location>
        <begin position="1603"/>
        <end position="1620"/>
    </location>
</feature>
<keyword evidence="14" id="KW-1185">Reference proteome</keyword>
<feature type="compositionally biased region" description="Polar residues" evidence="11">
    <location>
        <begin position="1384"/>
        <end position="1395"/>
    </location>
</feature>
<feature type="region of interest" description="Disordered" evidence="11">
    <location>
        <begin position="892"/>
        <end position="923"/>
    </location>
</feature>
<dbReference type="PANTHER" id="PTHR45888">
    <property type="entry name" value="HL01030P-RELATED"/>
    <property type="match status" value="1"/>
</dbReference>
<feature type="region of interest" description="Disordered" evidence="11">
    <location>
        <begin position="1002"/>
        <end position="1237"/>
    </location>
</feature>
<feature type="region of interest" description="Disordered" evidence="11">
    <location>
        <begin position="139"/>
        <end position="160"/>
    </location>
</feature>
<dbReference type="InterPro" id="IPR047004">
    <property type="entry name" value="KMT2C_PHD2"/>
</dbReference>
<feature type="region of interest" description="Disordered" evidence="11">
    <location>
        <begin position="2435"/>
        <end position="2691"/>
    </location>
</feature>
<keyword evidence="10" id="KW-0175">Coiled coil</keyword>
<dbReference type="PANTHER" id="PTHR45888:SF1">
    <property type="entry name" value="HISTONE-LYSINE N-METHYLTRANSFERASE 2C"/>
    <property type="match status" value="1"/>
</dbReference>
<reference evidence="13 14" key="1">
    <citation type="submission" date="2021-06" db="EMBL/GenBank/DDBJ databases">
        <authorList>
            <person name="Palmer J.M."/>
        </authorList>
    </citation>
    <scope>NUCLEOTIDE SEQUENCE [LARGE SCALE GENOMIC DNA]</scope>
    <source>
        <strain evidence="13 14">GA_2019</strain>
        <tissue evidence="13">Muscle</tissue>
    </source>
</reference>
<evidence type="ECO:0000256" key="1">
    <source>
        <dbReference type="ARBA" id="ARBA00004123"/>
    </source>
</evidence>
<feature type="compositionally biased region" description="Polar residues" evidence="11">
    <location>
        <begin position="1334"/>
        <end position="1347"/>
    </location>
</feature>
<dbReference type="PROSITE" id="PS50016">
    <property type="entry name" value="ZF_PHD_2"/>
    <property type="match status" value="1"/>
</dbReference>
<feature type="coiled-coil region" evidence="10">
    <location>
        <begin position="2321"/>
        <end position="2355"/>
    </location>
</feature>
<feature type="compositionally biased region" description="Low complexity" evidence="11">
    <location>
        <begin position="1584"/>
        <end position="1595"/>
    </location>
</feature>
<comment type="subcellular location">
    <subcellularLocation>
        <location evidence="1">Nucleus</location>
    </subcellularLocation>
</comment>
<feature type="compositionally biased region" description="Polar residues" evidence="11">
    <location>
        <begin position="1970"/>
        <end position="1991"/>
    </location>
</feature>
<dbReference type="InterPro" id="IPR009071">
    <property type="entry name" value="HMG_box_dom"/>
</dbReference>
<dbReference type="CDD" id="cd15513">
    <property type="entry name" value="PHD5_KMT2C_like"/>
    <property type="match status" value="1"/>
</dbReference>
<feature type="compositionally biased region" description="Pro residues" evidence="11">
    <location>
        <begin position="1368"/>
        <end position="1381"/>
    </location>
</feature>
<keyword evidence="5" id="KW-0862">Zinc</keyword>
<feature type="compositionally biased region" description="Low complexity" evidence="11">
    <location>
        <begin position="1905"/>
        <end position="1935"/>
    </location>
</feature>
<feature type="compositionally biased region" description="Polar residues" evidence="11">
    <location>
        <begin position="1151"/>
        <end position="1160"/>
    </location>
</feature>
<feature type="region of interest" description="Disordered" evidence="11">
    <location>
        <begin position="682"/>
        <end position="708"/>
    </location>
</feature>
<dbReference type="InterPro" id="IPR036910">
    <property type="entry name" value="HMG_box_dom_sf"/>
</dbReference>
<feature type="compositionally biased region" description="Low complexity" evidence="11">
    <location>
        <begin position="2889"/>
        <end position="2899"/>
    </location>
</feature>
<feature type="compositionally biased region" description="Low complexity" evidence="11">
    <location>
        <begin position="225"/>
        <end position="242"/>
    </location>
</feature>
<dbReference type="SUPFAM" id="SSF57903">
    <property type="entry name" value="FYVE/PHD zinc finger"/>
    <property type="match status" value="2"/>
</dbReference>
<feature type="compositionally biased region" description="Basic and acidic residues" evidence="11">
    <location>
        <begin position="1028"/>
        <end position="1047"/>
    </location>
</feature>
<feature type="region of interest" description="Disordered" evidence="11">
    <location>
        <begin position="2995"/>
        <end position="3024"/>
    </location>
</feature>
<keyword evidence="2" id="KW-0479">Metal-binding</keyword>
<keyword evidence="8" id="KW-0539">Nucleus</keyword>
<dbReference type="CDD" id="cd22026">
    <property type="entry name" value="HMG-box_KMT2C"/>
    <property type="match status" value="1"/>
</dbReference>
<feature type="region of interest" description="Disordered" evidence="11">
    <location>
        <begin position="459"/>
        <end position="495"/>
    </location>
</feature>
<feature type="compositionally biased region" description="Polar residues" evidence="11">
    <location>
        <begin position="1050"/>
        <end position="1070"/>
    </location>
</feature>
<evidence type="ECO:0000259" key="12">
    <source>
        <dbReference type="PROSITE" id="PS50016"/>
    </source>
</evidence>
<dbReference type="Pfam" id="PF00628">
    <property type="entry name" value="PHD"/>
    <property type="match status" value="2"/>
</dbReference>
<feature type="compositionally biased region" description="Polar residues" evidence="11">
    <location>
        <begin position="2541"/>
        <end position="2552"/>
    </location>
</feature>
<dbReference type="InterPro" id="IPR001965">
    <property type="entry name" value="Znf_PHD"/>
</dbReference>
<dbReference type="SMART" id="SM00249">
    <property type="entry name" value="PHD"/>
    <property type="match status" value="2"/>
</dbReference>
<evidence type="ECO:0000313" key="14">
    <source>
        <dbReference type="Proteomes" id="UP001476798"/>
    </source>
</evidence>
<evidence type="ECO:0000256" key="7">
    <source>
        <dbReference type="ARBA" id="ARBA00023163"/>
    </source>
</evidence>
<keyword evidence="6" id="KW-0805">Transcription regulation</keyword>
<comment type="caution">
    <text evidence="13">The sequence shown here is derived from an EMBL/GenBank/DDBJ whole genome shotgun (WGS) entry which is preliminary data.</text>
</comment>
<dbReference type="EMBL" id="JAHRIO010070099">
    <property type="protein sequence ID" value="MEQ2180659.1"/>
    <property type="molecule type" value="Genomic_DNA"/>
</dbReference>
<feature type="compositionally biased region" description="Polar residues" evidence="11">
    <location>
        <begin position="1499"/>
        <end position="1509"/>
    </location>
</feature>
<evidence type="ECO:0000256" key="11">
    <source>
        <dbReference type="SAM" id="MobiDB-lite"/>
    </source>
</evidence>
<evidence type="ECO:0000256" key="9">
    <source>
        <dbReference type="PROSITE-ProRule" id="PRU00146"/>
    </source>
</evidence>
<keyword evidence="7" id="KW-0804">Transcription</keyword>
<feature type="region of interest" description="Disordered" evidence="11">
    <location>
        <begin position="2733"/>
        <end position="2780"/>
    </location>
</feature>
<protein>
    <recommendedName>
        <fullName evidence="12">PHD-type domain-containing protein</fullName>
    </recommendedName>
</protein>
<feature type="region of interest" description="Disordered" evidence="11">
    <location>
        <begin position="727"/>
        <end position="762"/>
    </location>
</feature>
<evidence type="ECO:0000256" key="10">
    <source>
        <dbReference type="SAM" id="Coils"/>
    </source>
</evidence>
<gene>
    <name evidence="13" type="ORF">GOODEAATRI_003439</name>
</gene>
<sequence>NPGEDTKMLVCDMCDKGYHTFCLQPAIDSLPTNGWRCKLHHFFHLAVGLGHREGSGQREFPTFWLLCLTLLRIVQPTQLADAPVHSPSSDYPHMCVSFVLNCVVCLTCRSIKISRSQGEIHPREDYVCSNCRSPATEQAVEAEDMDTGPELSPQPAPMHIDSETGLQLAQKHKDLEPGVQLSSEMHNDPKPELLAVPLHSDPEPAQAAVQEEKLATPDQKPATPQLTSTESSVSLSSPSQEPFPAQEPNEALQTQDITLLIKPANTEACPEEGTVNPSTKDFKAIISTTKEPSTTSVTFMEQPMEVTLHQTSSMDVVRASFLETAPKQPNKEMNEGVFHMNLAETVKPSTSSRSEEMNSTQDSKPNVLFPGLSLVEKPVKTAVESLAEMVSSPSHSSSLAKGIPLRDPSQTQMLATLSDHSSIIPTTNLIPFTPKIGMGKPAITKRKFSPGRPRVKQVFIGTGRGSGFPGRRRPRGAGLSGRAGRGRARGKNGVSPGINPGITKVVLSKGWRCLECTVCEACGQATDPGRLLLCDDCDISYHTYCLDPPLQNVPKDSWKCKWCVSCTQCGATTPGLRCDWQNNYTQCAPCASLTACPVCLVDYSEGTIIVQWFHATCQSLHSEDDVEKAAESSFDCMMCRTFKTSKGWCLFDGVRTFCWTVTYHLFSLPLTEAELLDCETKSDSSLEREPAEDDSKGADGVKKRKRKPYRPGLDFCPFKVDSSPPPFAGLGIGTLPDGSPVAPQSQTGRRTPRTIPEEPLDGILSPELDKMVTDESILSKFYKIPELEGKDVEDLFTAVLSPSTSQPPPPQVPHLQVPGPLPAAPGTGMPHPNAGNPMFPRMPMINGIRGTNPRFPANPSTGPCIPENFSPLNRMPFTDNPRDQNFNQMASETVGPWQPSTHGPAPPGSLPDGETEAMSNAQRSTLKWEKEETLGELATVAPVLYTNINFPNLKEEYPDWSTRVKQIAKLWRKASSQDRAPYVQKARDNRAALRINKVQMSNETVKRQLPQQHPPEVFDPNIPLDTDLLFKDPLKPKESEHEQEWKFRQSPASQPSNGSTSPMQQSNSKETFARPQLQATPTSCPSEDVFVRPPPPPPSGPSSQPQSPQVFSPGSSGSGPSSPWDPYAKMVGTPRPPPLGPNTCRRMSVESGKSPNSLTEPQDRGRPSPAHESFGSPTSVCNDPYAKPPDTPRPTGEMDPFLKPIGPPRGSQAAQGRSPMGSPSRDPYSRPMIRNDAYQRIAQNRMILSDPYSRPLIAPIPGSNESGSVPLFKTPMPPPQAQDAFNRPGQHPTDRFSQNPPNDPYAHPPHTPRPSATDSFTSPPRMGQHHPQGHSFSQSGPVPQMSRNPYAHAPSTPRPDRFTYDPFTQPPGPNKPGPDPFSQPAGNQRSMNEHNIQPRPFFEPYARPPGTPRPHDNYGQSSNSPSPSSDPYSQAPSTPRPSGMNQFAHKSHLGQRMSPSHSMDPFGHTPGTPRPSVGERFSKSPGSQRGPIEPFASTPGPSRTGSNDMFSHPGTHRTMVNDPYAQPPGTPRPVSDVHNRPMVRQGPGVGQDPFSPPQTRPQEQFPHPDSLAPKHLGVSEERFSQSPSTRPSQTPGHDLFDQAPMAPFGFPPGALGPHGPQELFLRGEHPMQDVPPQMRMSMPAEMAKGMGVNPLGMPHHCPPRSMPVQQHNIMGQHFIELRHRASENRPRMPFPPGVMQGGNIDPSLQGPRLPSFPGPPDSRFSLNQGPKMVDPLSSQTGHLHLSASLDNLHQQTQMPGISPIKQAPLMRSMSQPASNETQNMTSSIILSAHPAGQSEAVSVTNSEAVEEKLDAEDSAVKDLEDVEVKDLVDADLENLNLDSEDGKDLDLETNDLHLDDFLTSGKFDIIAYTDPDLDDIKKDMFSEELDLSDPMDDHAEATDISKSASPETGPSSSSASALSKSESSGEQSTSEPKPDVPGNYSSESLAPDQEIKTEVKDCQGPPEVVDQQQPENPSNQQGVLSDSTPVLSSLLIKQQPEEQSLNPIIESVSQGGKLMAQQNPVNDNQHTFVPAVSQTIADTTTAGKLSASGFGADQQDGLTAGVDQSALSQAQQAALNQNMGPHSQLQRPLLLEEQPLLLQDLLDQERQEQQQQRQMQAMIRQRSSDTFFPNIGMVSGPALLFPPSPPAPCPESTPVPPQVIRKQQKEHAELIEEYRVKQQQNNMTPIMPAAHPTMGNHGMVPGGPPMVQPPMNPMMQIPLHPGQPNAPPRMPNPPPGWHPVASMPMGGPGMPPMMPPQVPAAGSAQPLQMPVGNISQHSQMPVDPQAPPAPPGAVKPMQAGGVKFDDNNPFSEGFQERERRERLREQQERQRVQLMQEVERQRALKHRLEMEQQGMIAPDGGIAPLAQMPFFNSELPQDFMQPQRAPLQQPQQLGPMFPQQQAMQRGMGSPPGTFIQGDRRPMMGNGMMPPDLGPDSVAVQGPNFPHAQPRPRQFSGPGMMPQIPGEGPPFGADSSTPLPSNFPGSGQSLIQLYSNIIPDEKGKKKRSRKKKKDDDADSVKTPSTPHSDLTAPLTPCVSDTSSTPTRNTHLFGDQDLSRSPLLGSSTPSHSELERQLSGGQSGQPASDTSRTQAQEHERILSNIKLEQTDATECHGPNEGPISSEMNSVKEERNKGNMSPFPAGQSPNKGEAGNELLKHLLKNKSTTPPGLSQQRSEDGLRSEEEDPTDYKALLRQSSIDSNGVSIYFTNTFNATSSVLCLQAYSDGTSEFPGSLLPEQDKKKGRNKRPPKGGEKPASRYKKRKKEGDDRQLMHSGPDTVMTQIKQLSLLPLMEPLIGVNFAHFAPYGSGQLNGENLLSGTFGSASLDGVSDYYSQLAYKPLHVPFRAEEDLLARAIAQGPKTVDVPASLPTPPHNNQEELRDSPDSFVPSSSPESMVGMEISRYPDLSLVKEEPMSPCLSPVLPMLPAPDGKDLLCVKIPSSYEVSSTPDRPSISMGPRMGPHGMEPRPPMFFHGQGDHAMLHGRPGQMMRPTGPQGMMQQQAHPFHFHPNSPGKGVKGN</sequence>
<dbReference type="InterPro" id="IPR013083">
    <property type="entry name" value="Znf_RING/FYVE/PHD"/>
</dbReference>
<feature type="non-terminal residue" evidence="13">
    <location>
        <position position="1"/>
    </location>
</feature>
<feature type="domain" description="PHD-type" evidence="12">
    <location>
        <begin position="516"/>
        <end position="566"/>
    </location>
</feature>